<dbReference type="SUPFAM" id="SSF57903">
    <property type="entry name" value="FYVE/PHD zinc finger"/>
    <property type="match status" value="1"/>
</dbReference>
<feature type="region of interest" description="Disordered" evidence="5">
    <location>
        <begin position="234"/>
        <end position="264"/>
    </location>
</feature>
<dbReference type="GO" id="GO:0008270">
    <property type="term" value="F:zinc ion binding"/>
    <property type="evidence" value="ECO:0007669"/>
    <property type="project" value="UniProtKB-KW"/>
</dbReference>
<keyword evidence="3" id="KW-0862">Zinc</keyword>
<dbReference type="AlphaFoldDB" id="A0A0S4J2C2"/>
<feature type="domain" description="FYVE-type" evidence="6">
    <location>
        <begin position="13"/>
        <end position="69"/>
    </location>
</feature>
<evidence type="ECO:0000256" key="5">
    <source>
        <dbReference type="SAM" id="MobiDB-lite"/>
    </source>
</evidence>
<dbReference type="VEuPathDB" id="TriTrypDB:BSAL_05630"/>
<feature type="compositionally biased region" description="Pro residues" evidence="5">
    <location>
        <begin position="162"/>
        <end position="177"/>
    </location>
</feature>
<dbReference type="PANTHER" id="PTHR39490:SF8">
    <property type="entry name" value="ZINC FINGER FYVE DOMAIN-CONTAINING PROTEIN 21"/>
    <property type="match status" value="1"/>
</dbReference>
<dbReference type="Gene3D" id="3.30.40.10">
    <property type="entry name" value="Zinc/RING finger domain, C3HC4 (zinc finger)"/>
    <property type="match status" value="1"/>
</dbReference>
<dbReference type="EMBL" id="CYKH01000903">
    <property type="protein sequence ID" value="CUG62035.1"/>
    <property type="molecule type" value="Genomic_DNA"/>
</dbReference>
<dbReference type="Proteomes" id="UP000051952">
    <property type="component" value="Unassembled WGS sequence"/>
</dbReference>
<organism evidence="7 8">
    <name type="scientific">Bodo saltans</name>
    <name type="common">Flagellated protozoan</name>
    <dbReference type="NCBI Taxonomy" id="75058"/>
    <lineage>
        <taxon>Eukaryota</taxon>
        <taxon>Discoba</taxon>
        <taxon>Euglenozoa</taxon>
        <taxon>Kinetoplastea</taxon>
        <taxon>Metakinetoplastina</taxon>
        <taxon>Eubodonida</taxon>
        <taxon>Bodonidae</taxon>
        <taxon>Bodo</taxon>
    </lineage>
</organism>
<dbReference type="InterPro" id="IPR036465">
    <property type="entry name" value="vWFA_dom_sf"/>
</dbReference>
<keyword evidence="8" id="KW-1185">Reference proteome</keyword>
<evidence type="ECO:0000313" key="7">
    <source>
        <dbReference type="EMBL" id="CUG62035.1"/>
    </source>
</evidence>
<dbReference type="OrthoDB" id="2142040at2759"/>
<dbReference type="InterPro" id="IPR011011">
    <property type="entry name" value="Znf_FYVE_PHD"/>
</dbReference>
<dbReference type="CDD" id="cd00065">
    <property type="entry name" value="FYVE_like_SF"/>
    <property type="match status" value="1"/>
</dbReference>
<evidence type="ECO:0000256" key="2">
    <source>
        <dbReference type="ARBA" id="ARBA00022771"/>
    </source>
</evidence>
<evidence type="ECO:0000256" key="3">
    <source>
        <dbReference type="ARBA" id="ARBA00022833"/>
    </source>
</evidence>
<proteinExistence type="predicted"/>
<sequence>MFPRCARDKWVPDSRVTACHVCNATFGLMRSKHHCRCCGCVACSNCLVDKLYKYGIHDKTCKDCVVKHRSDHDGSSHAAPSVSGPPSFTNDWIDVQQQPCAVEAKHEVQAVPFVSEVAQSPTLSLVPTTIVEEPSLLPITSADVPSEASQGLEEEAPQEHVLPPPTLVDPSPPPPPSAEVKEQESQQTPVEVQQCSAAPHPNAEQYATEVQGATSAVDAAVAVTARDCEPQPCANDSAPLLSPPQEMPPAQFVPSPVTSSPAAQSPYFQHPHAYPPPPPPQFAPHHGYYPPLQPPQLFSTSAYPTPLLAPYPNVGYPQHAYPQQAYPQHVGYPQQYDMQFYAPPHNMQQYPPQTTQMPVVPSSGLNPAQSFGSFPPHNVTTQYPQSNLYMSGLPQQPPQQPQIQTQPQPPSQTYDAEDPIQRIMSEMEMKASYAPAVRNLIPHDIALVIDDSGSMAMQADFDNPLATRWFEVRQSVEMILRVVQAMGKTVDVYFLNRGVFRDVGCFSDIAAQFAQNPRGMTNTIAALSQLWRDRHARGVEHVPLVVHIFTDGHPTNDQGVEDMPSFAAWLRHRQHLHSTFIAILLCTNEEEVCASYRALEYRVRGRYGWNSATRGIEGVDVTEDFRNEKQAVLACRGPRYPFSFGDYVVKCLVGAIDPQVHAIDLPLGMSIY</sequence>
<dbReference type="Pfam" id="PF01363">
    <property type="entry name" value="FYVE"/>
    <property type="match status" value="1"/>
</dbReference>
<feature type="region of interest" description="Disordered" evidence="5">
    <location>
        <begin position="143"/>
        <end position="210"/>
    </location>
</feature>
<evidence type="ECO:0000259" key="6">
    <source>
        <dbReference type="PROSITE" id="PS50178"/>
    </source>
</evidence>
<name>A0A0S4J2C2_BODSA</name>
<keyword evidence="2 4" id="KW-0863">Zinc-finger</keyword>
<evidence type="ECO:0000256" key="1">
    <source>
        <dbReference type="ARBA" id="ARBA00022723"/>
    </source>
</evidence>
<dbReference type="InterPro" id="IPR013083">
    <property type="entry name" value="Znf_RING/FYVE/PHD"/>
</dbReference>
<dbReference type="PROSITE" id="PS50178">
    <property type="entry name" value="ZF_FYVE"/>
    <property type="match status" value="1"/>
</dbReference>
<dbReference type="InterPro" id="IPR000306">
    <property type="entry name" value="Znf_FYVE"/>
</dbReference>
<dbReference type="SMART" id="SM00064">
    <property type="entry name" value="FYVE"/>
    <property type="match status" value="1"/>
</dbReference>
<dbReference type="InterPro" id="IPR052113">
    <property type="entry name" value="FYVE-type_Zinc_Finger"/>
</dbReference>
<gene>
    <name evidence="7" type="ORF">BSAL_05630</name>
</gene>
<evidence type="ECO:0000313" key="8">
    <source>
        <dbReference type="Proteomes" id="UP000051952"/>
    </source>
</evidence>
<feature type="region of interest" description="Disordered" evidence="5">
    <location>
        <begin position="383"/>
        <end position="415"/>
    </location>
</feature>
<evidence type="ECO:0000256" key="4">
    <source>
        <dbReference type="PROSITE-ProRule" id="PRU00091"/>
    </source>
</evidence>
<dbReference type="SUPFAM" id="SSF53300">
    <property type="entry name" value="vWA-like"/>
    <property type="match status" value="1"/>
</dbReference>
<reference evidence="8" key="1">
    <citation type="submission" date="2015-09" db="EMBL/GenBank/DDBJ databases">
        <authorList>
            <consortium name="Pathogen Informatics"/>
        </authorList>
    </citation>
    <scope>NUCLEOTIDE SEQUENCE [LARGE SCALE GENOMIC DNA]</scope>
    <source>
        <strain evidence="8">Lake Konstanz</strain>
    </source>
</reference>
<protein>
    <submittedName>
        <fullName evidence="7">Zinc finger protein, putative</fullName>
    </submittedName>
</protein>
<accession>A0A0S4J2C2</accession>
<keyword evidence="1" id="KW-0479">Metal-binding</keyword>
<dbReference type="InterPro" id="IPR017455">
    <property type="entry name" value="Znf_FYVE-rel"/>
</dbReference>
<dbReference type="PANTHER" id="PTHR39490">
    <property type="entry name" value="ARRESTIN DOMAIN-CONTAINING PROTEIN D"/>
    <property type="match status" value="1"/>
</dbReference>
<feature type="compositionally biased region" description="Polar residues" evidence="5">
    <location>
        <begin position="185"/>
        <end position="196"/>
    </location>
</feature>